<gene>
    <name evidence="1" type="ORF">TNCT_312191</name>
</gene>
<proteinExistence type="predicted"/>
<evidence type="ECO:0000313" key="2">
    <source>
        <dbReference type="Proteomes" id="UP000887116"/>
    </source>
</evidence>
<name>A0A8X6GAV6_TRICU</name>
<sequence length="121" mass="14223">MSTKEELLTILPLKKKTRGEDVYCSFKKYIEEKNIPIYKVVLMTTDAAPSMTGTINRFLAMCMRDDDFPHFLTYHCIIHQQALCCKILNMRHVMGICMKIVNSIRGRSLERRMFRSQLEEN</sequence>
<accession>A0A8X6GAV6</accession>
<dbReference type="AlphaFoldDB" id="A0A8X6GAV6"/>
<organism evidence="1 2">
    <name type="scientific">Trichonephila clavata</name>
    <name type="common">Joro spider</name>
    <name type="synonym">Nephila clavata</name>
    <dbReference type="NCBI Taxonomy" id="2740835"/>
    <lineage>
        <taxon>Eukaryota</taxon>
        <taxon>Metazoa</taxon>
        <taxon>Ecdysozoa</taxon>
        <taxon>Arthropoda</taxon>
        <taxon>Chelicerata</taxon>
        <taxon>Arachnida</taxon>
        <taxon>Araneae</taxon>
        <taxon>Araneomorphae</taxon>
        <taxon>Entelegynae</taxon>
        <taxon>Araneoidea</taxon>
        <taxon>Nephilidae</taxon>
        <taxon>Trichonephila</taxon>
    </lineage>
</organism>
<evidence type="ECO:0000313" key="1">
    <source>
        <dbReference type="EMBL" id="GFQ98189.1"/>
    </source>
</evidence>
<dbReference type="PANTHER" id="PTHR45913:SF21">
    <property type="entry name" value="DUF4371 DOMAIN-CONTAINING PROTEIN"/>
    <property type="match status" value="1"/>
</dbReference>
<keyword evidence="2" id="KW-1185">Reference proteome</keyword>
<dbReference type="EMBL" id="BMAO01024853">
    <property type="protein sequence ID" value="GFQ98189.1"/>
    <property type="molecule type" value="Genomic_DNA"/>
</dbReference>
<comment type="caution">
    <text evidence="1">The sequence shown here is derived from an EMBL/GenBank/DDBJ whole genome shotgun (WGS) entry which is preliminary data.</text>
</comment>
<dbReference type="Proteomes" id="UP000887116">
    <property type="component" value="Unassembled WGS sequence"/>
</dbReference>
<protein>
    <submittedName>
        <fullName evidence="1">Uncharacterized protein</fullName>
    </submittedName>
</protein>
<dbReference type="OrthoDB" id="1101576at2759"/>
<reference evidence="1" key="1">
    <citation type="submission" date="2020-07" db="EMBL/GenBank/DDBJ databases">
        <title>Multicomponent nature underlies the extraordinary mechanical properties of spider dragline silk.</title>
        <authorList>
            <person name="Kono N."/>
            <person name="Nakamura H."/>
            <person name="Mori M."/>
            <person name="Yoshida Y."/>
            <person name="Ohtoshi R."/>
            <person name="Malay A.D."/>
            <person name="Moran D.A.P."/>
            <person name="Tomita M."/>
            <person name="Numata K."/>
            <person name="Arakawa K."/>
        </authorList>
    </citation>
    <scope>NUCLEOTIDE SEQUENCE</scope>
</reference>
<dbReference type="PANTHER" id="PTHR45913">
    <property type="entry name" value="EPM2A-INTERACTING PROTEIN 1"/>
    <property type="match status" value="1"/>
</dbReference>